<reference evidence="9" key="1">
    <citation type="journal article" date="2019" name="Int. J. Syst. Evol. Microbiol.">
        <title>The Global Catalogue of Microorganisms (GCM) 10K type strain sequencing project: providing services to taxonomists for standard genome sequencing and annotation.</title>
        <authorList>
            <consortium name="The Broad Institute Genomics Platform"/>
            <consortium name="The Broad Institute Genome Sequencing Center for Infectious Disease"/>
            <person name="Wu L."/>
            <person name="Ma J."/>
        </authorList>
    </citation>
    <scope>NUCLEOTIDE SEQUENCE [LARGE SCALE GENOMIC DNA]</scope>
    <source>
        <strain evidence="9">JCM 16548</strain>
    </source>
</reference>
<feature type="transmembrane region" description="Helical" evidence="7">
    <location>
        <begin position="118"/>
        <end position="147"/>
    </location>
</feature>
<keyword evidence="4 7" id="KW-1133">Transmembrane helix</keyword>
<feature type="transmembrane region" description="Helical" evidence="7">
    <location>
        <begin position="52"/>
        <end position="76"/>
    </location>
</feature>
<dbReference type="Proteomes" id="UP001500051">
    <property type="component" value="Unassembled WGS sequence"/>
</dbReference>
<dbReference type="SUPFAM" id="SSF103473">
    <property type="entry name" value="MFS general substrate transporter"/>
    <property type="match status" value="1"/>
</dbReference>
<feature type="transmembrane region" description="Helical" evidence="7">
    <location>
        <begin position="185"/>
        <end position="205"/>
    </location>
</feature>
<feature type="transmembrane region" description="Helical" evidence="7">
    <location>
        <begin position="88"/>
        <end position="106"/>
    </location>
</feature>
<evidence type="ECO:0000256" key="4">
    <source>
        <dbReference type="ARBA" id="ARBA00022989"/>
    </source>
</evidence>
<evidence type="ECO:0000256" key="7">
    <source>
        <dbReference type="SAM" id="Phobius"/>
    </source>
</evidence>
<evidence type="ECO:0000256" key="5">
    <source>
        <dbReference type="ARBA" id="ARBA00023136"/>
    </source>
</evidence>
<feature type="transmembrane region" description="Helical" evidence="7">
    <location>
        <begin position="313"/>
        <end position="346"/>
    </location>
</feature>
<dbReference type="Pfam" id="PF07690">
    <property type="entry name" value="MFS_1"/>
    <property type="match status" value="1"/>
</dbReference>
<accession>A0ABP7DC34</accession>
<feature type="region of interest" description="Disordered" evidence="6">
    <location>
        <begin position="452"/>
        <end position="493"/>
    </location>
</feature>
<proteinExistence type="predicted"/>
<dbReference type="RefSeq" id="WP_344812087.1">
    <property type="nucleotide sequence ID" value="NZ_BAAAYX010000004.1"/>
</dbReference>
<dbReference type="PANTHER" id="PTHR23513">
    <property type="entry name" value="INTEGRAL MEMBRANE EFFLUX PROTEIN-RELATED"/>
    <property type="match status" value="1"/>
</dbReference>
<feature type="transmembrane region" description="Helical" evidence="7">
    <location>
        <begin position="20"/>
        <end position="46"/>
    </location>
</feature>
<evidence type="ECO:0000313" key="8">
    <source>
        <dbReference type="EMBL" id="GAA3702202.1"/>
    </source>
</evidence>
<comment type="caution">
    <text evidence="8">The sequence shown here is derived from an EMBL/GenBank/DDBJ whole genome shotgun (WGS) entry which is preliminary data.</text>
</comment>
<dbReference type="PANTHER" id="PTHR23513:SF6">
    <property type="entry name" value="MAJOR FACILITATOR SUPERFAMILY ASSOCIATED DOMAIN-CONTAINING PROTEIN"/>
    <property type="match status" value="1"/>
</dbReference>
<evidence type="ECO:0000256" key="6">
    <source>
        <dbReference type="SAM" id="MobiDB-lite"/>
    </source>
</evidence>
<keyword evidence="3 7" id="KW-0812">Transmembrane</keyword>
<organism evidence="8 9">
    <name type="scientific">Microlunatus aurantiacus</name>
    <dbReference type="NCBI Taxonomy" id="446786"/>
    <lineage>
        <taxon>Bacteria</taxon>
        <taxon>Bacillati</taxon>
        <taxon>Actinomycetota</taxon>
        <taxon>Actinomycetes</taxon>
        <taxon>Propionibacteriales</taxon>
        <taxon>Propionibacteriaceae</taxon>
        <taxon>Microlunatus</taxon>
    </lineage>
</organism>
<evidence type="ECO:0000256" key="1">
    <source>
        <dbReference type="ARBA" id="ARBA00004651"/>
    </source>
</evidence>
<dbReference type="InterPro" id="IPR011701">
    <property type="entry name" value="MFS"/>
</dbReference>
<protein>
    <submittedName>
        <fullName evidence="8">MFS transporter</fullName>
    </submittedName>
</protein>
<comment type="subcellular location">
    <subcellularLocation>
        <location evidence="1">Cell membrane</location>
        <topology evidence="1">Multi-pass membrane protein</topology>
    </subcellularLocation>
</comment>
<name>A0ABP7DC34_9ACTN</name>
<feature type="transmembrane region" description="Helical" evidence="7">
    <location>
        <begin position="248"/>
        <end position="269"/>
    </location>
</feature>
<keyword evidence="5 7" id="KW-0472">Membrane</keyword>
<feature type="transmembrane region" description="Helical" evidence="7">
    <location>
        <begin position="159"/>
        <end position="179"/>
    </location>
</feature>
<gene>
    <name evidence="8" type="ORF">GCM10022204_19020</name>
</gene>
<sequence>MSRPKTPVLDLTRRGDRTFLHLLLNVLIVSVMNFTVWFAITFWVFIETRSVLATGMVAGIFLVCTAACGIWFGSLVDHHRKKVSMQGSVIASLAFYVLAFGVYVVVPDETFTRASSVWLWVFIALAMFGVIAGNVRMIAMMTLVTLLIEPDRRDRANGLVGTTTGVTMLATSIISGLLVARDGMFSVLILTMVLLAAGALHLGLLEVDESRAVDLAAPPEAGGVDDGPQVSSIDLKGTIRQVRQTPGLFALIGFSCLNNFLGGAFMALMDAYGLSMMSVQAWGLMWGALSGLFIVGGLLVARTGLGARPLRLLLLVNLVLWSVTVLFPLQASIVMLVAGMAVYMVLVPYAEAAEQTILQRVVPYERQGRVFGFAQSIEQAASPLTAFVIGPLTQLLVIPFMTDGAGADAIGDWFGTGPARGIALVFVLVGVLGVLLTVYALNSRFYHRLSERYAQSDPPPDDPAADPADPPPSGTSEQPRGGLLPDPSSDTRR</sequence>
<keyword evidence="2" id="KW-1003">Cell membrane</keyword>
<evidence type="ECO:0000256" key="2">
    <source>
        <dbReference type="ARBA" id="ARBA00022475"/>
    </source>
</evidence>
<dbReference type="EMBL" id="BAAAYX010000004">
    <property type="protein sequence ID" value="GAA3702202.1"/>
    <property type="molecule type" value="Genomic_DNA"/>
</dbReference>
<evidence type="ECO:0000313" key="9">
    <source>
        <dbReference type="Proteomes" id="UP001500051"/>
    </source>
</evidence>
<feature type="transmembrane region" description="Helical" evidence="7">
    <location>
        <begin position="422"/>
        <end position="442"/>
    </location>
</feature>
<feature type="transmembrane region" description="Helical" evidence="7">
    <location>
        <begin position="281"/>
        <end position="301"/>
    </location>
</feature>
<dbReference type="Gene3D" id="1.20.1250.20">
    <property type="entry name" value="MFS general substrate transporter like domains"/>
    <property type="match status" value="1"/>
</dbReference>
<keyword evidence="9" id="KW-1185">Reference proteome</keyword>
<dbReference type="InterPro" id="IPR036259">
    <property type="entry name" value="MFS_trans_sf"/>
</dbReference>
<evidence type="ECO:0000256" key="3">
    <source>
        <dbReference type="ARBA" id="ARBA00022692"/>
    </source>
</evidence>